<dbReference type="SUPFAM" id="SSF54695">
    <property type="entry name" value="POZ domain"/>
    <property type="match status" value="1"/>
</dbReference>
<evidence type="ECO:0000313" key="2">
    <source>
        <dbReference type="Proteomes" id="UP000095287"/>
    </source>
</evidence>
<dbReference type="Pfam" id="PF00651">
    <property type="entry name" value="BTB"/>
    <property type="match status" value="1"/>
</dbReference>
<protein>
    <submittedName>
        <fullName evidence="3">BTB domain-containing protein</fullName>
    </submittedName>
</protein>
<sequence>MTNIGKIEGTLEDQSFSDEVEIAGAKWAVVRFSGSKFFVSCTVGDKGNDVLWSCTARGRLIVWDSKNEKHIWVWSDNFDNLYAVRSMIFEFPDCELETVKFTAEIEVINRPRIVDLCSPTNETIESRKDAACLEVEDKKLWVSKKILSVHSPVFKAVFSSGFKDKATGCYALTEVELVYFRVFLSILYNFDIVIGKDLMLEGVLRLGAKYKSDLVLRFCHAILSRSDKKFLPLETEIKLCDRYGFYSLLKTAIRNVELEELKQLVKKGSFAELSSYAHCLIEKRFLDSE</sequence>
<feature type="domain" description="BTB" evidence="1">
    <location>
        <begin position="129"/>
        <end position="196"/>
    </location>
</feature>
<organism evidence="2 3">
    <name type="scientific">Steinernema glaseri</name>
    <dbReference type="NCBI Taxonomy" id="37863"/>
    <lineage>
        <taxon>Eukaryota</taxon>
        <taxon>Metazoa</taxon>
        <taxon>Ecdysozoa</taxon>
        <taxon>Nematoda</taxon>
        <taxon>Chromadorea</taxon>
        <taxon>Rhabditida</taxon>
        <taxon>Tylenchina</taxon>
        <taxon>Panagrolaimomorpha</taxon>
        <taxon>Strongyloidoidea</taxon>
        <taxon>Steinernematidae</taxon>
        <taxon>Steinernema</taxon>
    </lineage>
</organism>
<dbReference type="InterPro" id="IPR000210">
    <property type="entry name" value="BTB/POZ_dom"/>
</dbReference>
<reference evidence="3" key="1">
    <citation type="submission" date="2016-11" db="UniProtKB">
        <authorList>
            <consortium name="WormBaseParasite"/>
        </authorList>
    </citation>
    <scope>IDENTIFICATION</scope>
</reference>
<dbReference type="PANTHER" id="PTHR22744:SF14">
    <property type="entry name" value="BTB DOMAIN-CONTAINING PROTEIN-RELATED"/>
    <property type="match status" value="1"/>
</dbReference>
<dbReference type="PROSITE" id="PS50097">
    <property type="entry name" value="BTB"/>
    <property type="match status" value="1"/>
</dbReference>
<evidence type="ECO:0000313" key="3">
    <source>
        <dbReference type="WBParaSite" id="L893_g8229.t1"/>
    </source>
</evidence>
<evidence type="ECO:0000259" key="1">
    <source>
        <dbReference type="PROSITE" id="PS50097"/>
    </source>
</evidence>
<dbReference type="Proteomes" id="UP000095287">
    <property type="component" value="Unplaced"/>
</dbReference>
<dbReference type="CDD" id="cd18186">
    <property type="entry name" value="BTB_POZ_ZBTB_KLHL-like"/>
    <property type="match status" value="1"/>
</dbReference>
<name>A0A1I8AQV7_9BILA</name>
<dbReference type="PANTHER" id="PTHR22744">
    <property type="entry name" value="HELIX LOOP HELIX PROTEIN 21-RELATED"/>
    <property type="match status" value="1"/>
</dbReference>
<accession>A0A1I8AQV7</accession>
<dbReference type="AlphaFoldDB" id="A0A1I8AQV7"/>
<keyword evidence="2" id="KW-1185">Reference proteome</keyword>
<dbReference type="SMART" id="SM00225">
    <property type="entry name" value="BTB"/>
    <property type="match status" value="1"/>
</dbReference>
<proteinExistence type="predicted"/>
<dbReference type="Gene3D" id="3.30.710.10">
    <property type="entry name" value="Potassium Channel Kv1.1, Chain A"/>
    <property type="match status" value="1"/>
</dbReference>
<dbReference type="InterPro" id="IPR011333">
    <property type="entry name" value="SKP1/BTB/POZ_sf"/>
</dbReference>
<dbReference type="WBParaSite" id="L893_g8229.t1">
    <property type="protein sequence ID" value="L893_g8229.t1"/>
    <property type="gene ID" value="L893_g8229"/>
</dbReference>